<feature type="compositionally biased region" description="Polar residues" evidence="1">
    <location>
        <begin position="277"/>
        <end position="291"/>
    </location>
</feature>
<keyword evidence="3" id="KW-1185">Reference proteome</keyword>
<evidence type="ECO:0008006" key="4">
    <source>
        <dbReference type="Google" id="ProtNLM"/>
    </source>
</evidence>
<dbReference type="AlphaFoldDB" id="A0A7R9KNI3"/>
<name>A0A7R9KNI3_9ACAR</name>
<gene>
    <name evidence="2" type="ORF">OSB1V03_LOCUS5703</name>
</gene>
<dbReference type="PANTHER" id="PTHR14187">
    <property type="entry name" value="ALPHA KINASE/ELONGATION FACTOR 2 KINASE"/>
    <property type="match status" value="1"/>
</dbReference>
<dbReference type="PANTHER" id="PTHR14187:SF46">
    <property type="entry name" value="HEAT SHOCK 70 KDA PROTEIN 12A"/>
    <property type="match status" value="1"/>
</dbReference>
<reference evidence="2" key="1">
    <citation type="submission" date="2020-11" db="EMBL/GenBank/DDBJ databases">
        <authorList>
            <person name="Tran Van P."/>
        </authorList>
    </citation>
    <scope>NUCLEOTIDE SEQUENCE</scope>
</reference>
<dbReference type="EMBL" id="CAJPIZ010002922">
    <property type="protein sequence ID" value="CAG2105698.1"/>
    <property type="molecule type" value="Genomic_DNA"/>
</dbReference>
<dbReference type="EMBL" id="OC857497">
    <property type="protein sequence ID" value="CAD7625268.1"/>
    <property type="molecule type" value="Genomic_DNA"/>
</dbReference>
<feature type="region of interest" description="Disordered" evidence="1">
    <location>
        <begin position="274"/>
        <end position="300"/>
    </location>
</feature>
<accession>A0A7R9KNI3</accession>
<organism evidence="2">
    <name type="scientific">Medioppia subpectinata</name>
    <dbReference type="NCBI Taxonomy" id="1979941"/>
    <lineage>
        <taxon>Eukaryota</taxon>
        <taxon>Metazoa</taxon>
        <taxon>Ecdysozoa</taxon>
        <taxon>Arthropoda</taxon>
        <taxon>Chelicerata</taxon>
        <taxon>Arachnida</taxon>
        <taxon>Acari</taxon>
        <taxon>Acariformes</taxon>
        <taxon>Sarcoptiformes</taxon>
        <taxon>Oribatida</taxon>
        <taxon>Brachypylina</taxon>
        <taxon>Oppioidea</taxon>
        <taxon>Oppiidae</taxon>
        <taxon>Medioppia</taxon>
    </lineage>
</organism>
<dbReference type="Gene3D" id="3.30.420.40">
    <property type="match status" value="1"/>
</dbReference>
<sequence>MDNLKINPYYIILKQRMSGPLFRSLKKEEKCKSSVFTIVGRKIVNSDNKSVNKCGKECKSSNSLGDCRSGTLFSVLASPKALNALQITPNDKKSDINEQNVELETNNSVESVNENDNSIKVNANEKLNFKLSVPQEVPIQTIKEFCRVMSEDKPFGRIVETNDNVVNETNLLNEQRKQLSFLKSPSIVKEVMKKIASLPSGGFKDNANIEVSDCEAMSCESRAHNHIIQISGQNCSVGTDTEAMLAIQELDRSIAEASPSNTNSPIILPRLYDKNQSDNQTDNQTIQSNKSNHLRPEKPPRLLNYSSIEAKRKNLIEVNETQTDNLIEELYLTDESGSKSNKRTQNIKINDNNIQTLLNDKCVENHKIDISFNYNMKQINNGTSNELDGAITRTSLSSVDSGTSSPNSSHFIVVAIDFGTTFSGYSFAFTRDVDNAIHMMRKVEDGAFHSFGFAARDHYSSLEPKDSKKWFYFEKFKMDLHYNQLYTSLSLDTKIQATNGNKSMSALTVFAHSLRYFKQLALQELSDQSAINILNEDIRWVITVPALWKPSAKQFMRAAAYEV</sequence>
<evidence type="ECO:0000313" key="2">
    <source>
        <dbReference type="EMBL" id="CAD7625268.1"/>
    </source>
</evidence>
<protein>
    <recommendedName>
        <fullName evidence="4">Heat shock 70 kDa protein 12A</fullName>
    </recommendedName>
</protein>
<dbReference type="OrthoDB" id="2963168at2759"/>
<dbReference type="InterPro" id="IPR043129">
    <property type="entry name" value="ATPase_NBD"/>
</dbReference>
<evidence type="ECO:0000256" key="1">
    <source>
        <dbReference type="SAM" id="MobiDB-lite"/>
    </source>
</evidence>
<dbReference type="SUPFAM" id="SSF53067">
    <property type="entry name" value="Actin-like ATPase domain"/>
    <property type="match status" value="1"/>
</dbReference>
<evidence type="ECO:0000313" key="3">
    <source>
        <dbReference type="Proteomes" id="UP000759131"/>
    </source>
</evidence>
<proteinExistence type="predicted"/>
<dbReference type="Proteomes" id="UP000759131">
    <property type="component" value="Unassembled WGS sequence"/>
</dbReference>